<feature type="transmembrane region" description="Helical" evidence="8">
    <location>
        <begin position="286"/>
        <end position="309"/>
    </location>
</feature>
<feature type="transmembrane region" description="Helical" evidence="8">
    <location>
        <begin position="39"/>
        <end position="63"/>
    </location>
</feature>
<dbReference type="Pfam" id="PF00528">
    <property type="entry name" value="BPD_transp_1"/>
    <property type="match status" value="1"/>
</dbReference>
<evidence type="ECO:0000256" key="2">
    <source>
        <dbReference type="ARBA" id="ARBA00007069"/>
    </source>
</evidence>
<keyword evidence="4" id="KW-1003">Cell membrane</keyword>
<dbReference type="InterPro" id="IPR000515">
    <property type="entry name" value="MetI-like"/>
</dbReference>
<evidence type="ECO:0000313" key="10">
    <source>
        <dbReference type="EMBL" id="MBC8749281.1"/>
    </source>
</evidence>
<proteinExistence type="inferred from homology"/>
<keyword evidence="6 8" id="KW-1133">Transmembrane helix</keyword>
<feature type="transmembrane region" description="Helical" evidence="8">
    <location>
        <begin position="186"/>
        <end position="207"/>
    </location>
</feature>
<feature type="domain" description="ABC transmembrane type-1" evidence="9">
    <location>
        <begin position="98"/>
        <end position="305"/>
    </location>
</feature>
<evidence type="ECO:0000313" key="11">
    <source>
        <dbReference type="Proteomes" id="UP000736373"/>
    </source>
</evidence>
<organism evidence="10 11">
    <name type="scientific">Paraburkholderia podalyriae</name>
    <dbReference type="NCBI Taxonomy" id="1938811"/>
    <lineage>
        <taxon>Bacteria</taxon>
        <taxon>Pseudomonadati</taxon>
        <taxon>Pseudomonadota</taxon>
        <taxon>Betaproteobacteria</taxon>
        <taxon>Burkholderiales</taxon>
        <taxon>Burkholderiaceae</taxon>
        <taxon>Paraburkholderia</taxon>
    </lineage>
</organism>
<keyword evidence="5 8" id="KW-0812">Transmembrane</keyword>
<dbReference type="PANTHER" id="PTHR42929:SF5">
    <property type="entry name" value="ABC TRANSPORTER PERMEASE PROTEIN"/>
    <property type="match status" value="1"/>
</dbReference>
<dbReference type="PROSITE" id="PS50928">
    <property type="entry name" value="ABC_TM1"/>
    <property type="match status" value="1"/>
</dbReference>
<feature type="transmembrane region" description="Helical" evidence="8">
    <location>
        <begin position="133"/>
        <end position="157"/>
    </location>
</feature>
<dbReference type="Gene3D" id="1.10.3720.10">
    <property type="entry name" value="MetI-like"/>
    <property type="match status" value="1"/>
</dbReference>
<reference evidence="10 11" key="1">
    <citation type="submission" date="2019-09" db="EMBL/GenBank/DDBJ databases">
        <title>Paraburkholderia podalyriae sp. nov., A South African Podalyria-associated rhizobium.</title>
        <authorList>
            <person name="Mavima L."/>
            <person name="Beukes C.W."/>
            <person name="Palmer M."/>
            <person name="De Meyer S.E."/>
            <person name="James E.K."/>
            <person name="Maluk M."/>
            <person name="Avontuur J.R."/>
            <person name="Chan W.Y."/>
            <person name="Venter S.N."/>
            <person name="Steenkamp E.T."/>
        </authorList>
    </citation>
    <scope>NUCLEOTIDE SEQUENCE [LARGE SCALE GENOMIC DNA]</scope>
    <source>
        <strain evidence="10 11">WC7.3b</strain>
    </source>
</reference>
<dbReference type="Proteomes" id="UP000736373">
    <property type="component" value="Unassembled WGS sequence"/>
</dbReference>
<sequence>MVEQGDQGLNAPALEAPASTAPAIEVLAHHGLLRPTGKLTAALLAPALLTIVLLLGIPLLLLMRYSLNRFVPGEFMVQAVTLENYHKFLGDPFYRGILGRTVYVGVVSTLAAVVLGFLPAYHIARTQSRRAKSVLIIAVILPLLMGNAVRVAGWLVLLGDRGLVNAALQAVGMTTAPVELLYTENAVLIGTISVLLPYMIITLHSTIESISPALEEAALGLGAGHWRMFLRVLLPLSMPGIVVGGVLCFILAMNAYATPILIGGSTFHMMAPEVYTQISQANNWPFGAALAFVLMFTTLVLTLVSTWFLSRRGSAVHGA</sequence>
<name>A0ABR7PSN5_9BURK</name>
<feature type="transmembrane region" description="Helical" evidence="8">
    <location>
        <begin position="102"/>
        <end position="121"/>
    </location>
</feature>
<evidence type="ECO:0000256" key="4">
    <source>
        <dbReference type="ARBA" id="ARBA00022475"/>
    </source>
</evidence>
<dbReference type="PANTHER" id="PTHR42929">
    <property type="entry name" value="INNER MEMBRANE ABC TRANSPORTER PERMEASE PROTEIN YDCU-RELATED-RELATED"/>
    <property type="match status" value="1"/>
</dbReference>
<evidence type="ECO:0000256" key="7">
    <source>
        <dbReference type="ARBA" id="ARBA00023136"/>
    </source>
</evidence>
<comment type="subcellular location">
    <subcellularLocation>
        <location evidence="1 8">Cell membrane</location>
        <topology evidence="1 8">Multi-pass membrane protein</topology>
    </subcellularLocation>
</comment>
<dbReference type="EMBL" id="VZQQ01000019">
    <property type="protein sequence ID" value="MBC8749281.1"/>
    <property type="molecule type" value="Genomic_DNA"/>
</dbReference>
<feature type="transmembrane region" description="Helical" evidence="8">
    <location>
        <begin position="228"/>
        <end position="252"/>
    </location>
</feature>
<evidence type="ECO:0000256" key="6">
    <source>
        <dbReference type="ARBA" id="ARBA00022989"/>
    </source>
</evidence>
<evidence type="ECO:0000256" key="3">
    <source>
        <dbReference type="ARBA" id="ARBA00022448"/>
    </source>
</evidence>
<keyword evidence="7 8" id="KW-0472">Membrane</keyword>
<gene>
    <name evidence="10" type="ORF">F6X42_22640</name>
</gene>
<keyword evidence="11" id="KW-1185">Reference proteome</keyword>
<dbReference type="InterPro" id="IPR035906">
    <property type="entry name" value="MetI-like_sf"/>
</dbReference>
<evidence type="ECO:0000256" key="8">
    <source>
        <dbReference type="RuleBase" id="RU363032"/>
    </source>
</evidence>
<evidence type="ECO:0000256" key="1">
    <source>
        <dbReference type="ARBA" id="ARBA00004651"/>
    </source>
</evidence>
<keyword evidence="3 8" id="KW-0813">Transport</keyword>
<evidence type="ECO:0000259" key="9">
    <source>
        <dbReference type="PROSITE" id="PS50928"/>
    </source>
</evidence>
<comment type="caution">
    <text evidence="10">The sequence shown here is derived from an EMBL/GenBank/DDBJ whole genome shotgun (WGS) entry which is preliminary data.</text>
</comment>
<protein>
    <submittedName>
        <fullName evidence="10">ABC transporter permease</fullName>
    </submittedName>
</protein>
<evidence type="ECO:0000256" key="5">
    <source>
        <dbReference type="ARBA" id="ARBA00022692"/>
    </source>
</evidence>
<accession>A0ABR7PSN5</accession>
<dbReference type="SUPFAM" id="SSF161098">
    <property type="entry name" value="MetI-like"/>
    <property type="match status" value="1"/>
</dbReference>
<comment type="similarity">
    <text evidence="2">Belongs to the binding-protein-dependent transport system permease family. CysTW subfamily.</text>
</comment>
<dbReference type="CDD" id="cd06261">
    <property type="entry name" value="TM_PBP2"/>
    <property type="match status" value="1"/>
</dbReference>